<evidence type="ECO:0000313" key="1">
    <source>
        <dbReference type="EMBL" id="ALO44761.1"/>
    </source>
</evidence>
<dbReference type="AlphaFoldDB" id="A0A0S2K947"/>
<dbReference type="OrthoDB" id="7063142at2"/>
<dbReference type="KEGG" id="pspi:PS2015_63"/>
<accession>A0A0S2K947</accession>
<dbReference type="EMBL" id="CP013189">
    <property type="protein sequence ID" value="ALO44761.1"/>
    <property type="molecule type" value="Genomic_DNA"/>
</dbReference>
<evidence type="ECO:0000313" key="2">
    <source>
        <dbReference type="Proteomes" id="UP000065641"/>
    </source>
</evidence>
<dbReference type="STRING" id="1249552.PS2015_63"/>
<organism evidence="1 2">
    <name type="scientific">Pseudohongiella spirulinae</name>
    <dbReference type="NCBI Taxonomy" id="1249552"/>
    <lineage>
        <taxon>Bacteria</taxon>
        <taxon>Pseudomonadati</taxon>
        <taxon>Pseudomonadota</taxon>
        <taxon>Gammaproteobacteria</taxon>
        <taxon>Pseudomonadales</taxon>
        <taxon>Pseudohongiellaceae</taxon>
        <taxon>Pseudohongiella</taxon>
    </lineage>
</organism>
<keyword evidence="2" id="KW-1185">Reference proteome</keyword>
<dbReference type="Proteomes" id="UP000065641">
    <property type="component" value="Chromosome"/>
</dbReference>
<dbReference type="RefSeq" id="WP_058020296.1">
    <property type="nucleotide sequence ID" value="NZ_CP013189.1"/>
</dbReference>
<gene>
    <name evidence="1" type="ORF">PS2015_63</name>
</gene>
<reference evidence="1 2" key="1">
    <citation type="submission" date="2015-11" db="EMBL/GenBank/DDBJ databases">
        <authorList>
            <person name="Zhang Y."/>
            <person name="Guo Z."/>
        </authorList>
    </citation>
    <scope>NUCLEOTIDE SEQUENCE [LARGE SCALE GENOMIC DNA]</scope>
    <source>
        <strain evidence="1 2">KCTC 32221</strain>
    </source>
</reference>
<sequence length="212" mass="23165" precursor="true">MNLTVEKLRLRLIMCLIITMTALPVSATTVMQMNFDDVVQKAQLVFEGRVMSVESRQTGPRAIHTIITFQILDVVKGDYEQSTIELSYLGGKVGNREMWVAEMQMPAVGENGIYFVGNPGESMIHPLVGWSQGHYRIERNSSGVAGVTTAQGRAVTGIGATSMQPMTVLPEGAAARGVQAQALRVPEAVMTPAAFKSRVRQIHQQQIEEPLP</sequence>
<protein>
    <submittedName>
        <fullName evidence="1">Uncharacterized protein</fullName>
    </submittedName>
</protein>
<proteinExistence type="predicted"/>
<name>A0A0S2K947_9GAMM</name>